<evidence type="ECO:0000259" key="1">
    <source>
        <dbReference type="Pfam" id="PF00144"/>
    </source>
</evidence>
<feature type="domain" description="Beta-lactamase-related" evidence="1">
    <location>
        <begin position="57"/>
        <end position="371"/>
    </location>
</feature>
<name>A0A9W4QTR1_9GAMM</name>
<gene>
    <name evidence="2" type="ORF">PSECIP111854_01027</name>
</gene>
<evidence type="ECO:0000313" key="3">
    <source>
        <dbReference type="Proteomes" id="UP001152467"/>
    </source>
</evidence>
<dbReference type="Gene3D" id="3.40.710.10">
    <property type="entry name" value="DD-peptidase/beta-lactamase superfamily"/>
    <property type="match status" value="1"/>
</dbReference>
<dbReference type="SUPFAM" id="SSF56601">
    <property type="entry name" value="beta-lactamase/transpeptidase-like"/>
    <property type="match status" value="1"/>
</dbReference>
<reference evidence="2" key="1">
    <citation type="submission" date="2022-07" db="EMBL/GenBank/DDBJ databases">
        <authorList>
            <person name="Criscuolo A."/>
        </authorList>
    </citation>
    <scope>NUCLEOTIDE SEQUENCE</scope>
    <source>
        <strain evidence="2">CIP111854</strain>
    </source>
</reference>
<dbReference type="InterPro" id="IPR012338">
    <property type="entry name" value="Beta-lactam/transpept-like"/>
</dbReference>
<sequence>MKSHTLLLCLGMLLIVACGGKKSQNIDTPIAKEPSTDVISFDVNEDYQALLDKVVRSGLTGVSVYIETPNFERAYTSGLSNIKNSTPLLPEHLFRIASNTKSFVATITFLMAQEGQIDLDKPIDHYLSKNIISQLPNMDKITIRHLLTHTSGLYDYLSTPGFWHKVEQIPNHDWSELEMLGYAFGQPPIFKPGHGFDYSNTNYLLLGMIIDHILGYDLAIEIRQRLLEPLGLANTFYYQREDIDGVLVDGYELQAGKLKSYRHVNLGYRAADGGMVSTTKDLAKFYRAFGKALTPFNEQIKQQMLSLLNKLDERRQYGGGVIVLTENSKNTHLNGKMAYVHGGYNNGYITRSYYYPDEDVSISLFYNHVFDRQREPEKHKMVEEFRTVIRAKVLGGL</sequence>
<organism evidence="2 3">
    <name type="scientific">Pseudoalteromonas holothuriae</name>
    <dbReference type="NCBI Taxonomy" id="2963714"/>
    <lineage>
        <taxon>Bacteria</taxon>
        <taxon>Pseudomonadati</taxon>
        <taxon>Pseudomonadota</taxon>
        <taxon>Gammaproteobacteria</taxon>
        <taxon>Alteromonadales</taxon>
        <taxon>Pseudoalteromonadaceae</taxon>
        <taxon>Pseudoalteromonas</taxon>
    </lineage>
</organism>
<dbReference type="Proteomes" id="UP001152467">
    <property type="component" value="Unassembled WGS sequence"/>
</dbReference>
<dbReference type="Pfam" id="PF00144">
    <property type="entry name" value="Beta-lactamase"/>
    <property type="match status" value="1"/>
</dbReference>
<proteinExistence type="predicted"/>
<evidence type="ECO:0000313" key="2">
    <source>
        <dbReference type="EMBL" id="CAH9052715.1"/>
    </source>
</evidence>
<dbReference type="RefSeq" id="WP_261625912.1">
    <property type="nucleotide sequence ID" value="NZ_CAMAPC010000003.1"/>
</dbReference>
<dbReference type="InterPro" id="IPR050491">
    <property type="entry name" value="AmpC-like"/>
</dbReference>
<dbReference type="PANTHER" id="PTHR46825">
    <property type="entry name" value="D-ALANYL-D-ALANINE-CARBOXYPEPTIDASE/ENDOPEPTIDASE AMPH"/>
    <property type="match status" value="1"/>
</dbReference>
<dbReference type="PANTHER" id="PTHR46825:SF7">
    <property type="entry name" value="D-ALANYL-D-ALANINE CARBOXYPEPTIDASE"/>
    <property type="match status" value="1"/>
</dbReference>
<dbReference type="InterPro" id="IPR001466">
    <property type="entry name" value="Beta-lactam-related"/>
</dbReference>
<keyword evidence="3" id="KW-1185">Reference proteome</keyword>
<dbReference type="PROSITE" id="PS51257">
    <property type="entry name" value="PROKAR_LIPOPROTEIN"/>
    <property type="match status" value="1"/>
</dbReference>
<dbReference type="AlphaFoldDB" id="A0A9W4QTR1"/>
<protein>
    <submittedName>
        <fullName evidence="2">IS4 family transposase MICBce2</fullName>
    </submittedName>
</protein>
<comment type="caution">
    <text evidence="2">The sequence shown here is derived from an EMBL/GenBank/DDBJ whole genome shotgun (WGS) entry which is preliminary data.</text>
</comment>
<accession>A0A9W4QTR1</accession>
<dbReference type="EMBL" id="CAMAPC010000003">
    <property type="protein sequence ID" value="CAH9052715.1"/>
    <property type="molecule type" value="Genomic_DNA"/>
</dbReference>